<dbReference type="InterPro" id="IPR011989">
    <property type="entry name" value="ARM-like"/>
</dbReference>
<evidence type="ECO:0000313" key="2">
    <source>
        <dbReference type="EMBL" id="KJH53039.1"/>
    </source>
</evidence>
<protein>
    <submittedName>
        <fullName evidence="2">HEAT repeat protein</fullName>
    </submittedName>
</protein>
<gene>
    <name evidence="2" type="ORF">DICVIV_00724</name>
</gene>
<evidence type="ECO:0000259" key="1">
    <source>
        <dbReference type="SMART" id="SM01349"/>
    </source>
</evidence>
<dbReference type="GO" id="GO:0090307">
    <property type="term" value="P:mitotic spindle assembly"/>
    <property type="evidence" value="ECO:0007669"/>
    <property type="project" value="TreeGrafter"/>
</dbReference>
<dbReference type="GO" id="GO:0005876">
    <property type="term" value="C:spindle microtubule"/>
    <property type="evidence" value="ECO:0007669"/>
    <property type="project" value="TreeGrafter"/>
</dbReference>
<dbReference type="EMBL" id="KN716156">
    <property type="protein sequence ID" value="KJH53039.1"/>
    <property type="molecule type" value="Genomic_DNA"/>
</dbReference>
<keyword evidence="3" id="KW-1185">Reference proteome</keyword>
<dbReference type="Proteomes" id="UP000053766">
    <property type="component" value="Unassembled WGS sequence"/>
</dbReference>
<dbReference type="InterPro" id="IPR034085">
    <property type="entry name" value="TOG"/>
</dbReference>
<dbReference type="STRING" id="29172.A0A0D8YAK2"/>
<dbReference type="AlphaFoldDB" id="A0A0D8YAK2"/>
<dbReference type="InterPro" id="IPR016024">
    <property type="entry name" value="ARM-type_fold"/>
</dbReference>
<dbReference type="SUPFAM" id="SSF48371">
    <property type="entry name" value="ARM repeat"/>
    <property type="match status" value="1"/>
</dbReference>
<reference evidence="2 3" key="1">
    <citation type="submission" date="2013-11" db="EMBL/GenBank/DDBJ databases">
        <title>Draft genome of the bovine lungworm Dictyocaulus viviparus.</title>
        <authorList>
            <person name="Mitreva M."/>
        </authorList>
    </citation>
    <scope>NUCLEOTIDE SEQUENCE [LARGE SCALE GENOMIC DNA]</scope>
    <source>
        <strain evidence="2 3">HannoverDv2000</strain>
    </source>
</reference>
<dbReference type="Gene3D" id="1.25.10.10">
    <property type="entry name" value="Leucine-rich Repeat Variant"/>
    <property type="match status" value="2"/>
</dbReference>
<dbReference type="OrthoDB" id="5807738at2759"/>
<dbReference type="GO" id="GO:0000776">
    <property type="term" value="C:kinetochore"/>
    <property type="evidence" value="ECO:0007669"/>
    <property type="project" value="TreeGrafter"/>
</dbReference>
<evidence type="ECO:0000313" key="3">
    <source>
        <dbReference type="Proteomes" id="UP000053766"/>
    </source>
</evidence>
<dbReference type="PANTHER" id="PTHR21567:SF9">
    <property type="entry name" value="CLIP-ASSOCIATING PROTEIN"/>
    <property type="match status" value="1"/>
</dbReference>
<feature type="domain" description="TOG" evidence="1">
    <location>
        <begin position="62"/>
        <end position="341"/>
    </location>
</feature>
<organism evidence="2 3">
    <name type="scientific">Dictyocaulus viviparus</name>
    <name type="common">Bovine lungworm</name>
    <dbReference type="NCBI Taxonomy" id="29172"/>
    <lineage>
        <taxon>Eukaryota</taxon>
        <taxon>Metazoa</taxon>
        <taxon>Ecdysozoa</taxon>
        <taxon>Nematoda</taxon>
        <taxon>Chromadorea</taxon>
        <taxon>Rhabditida</taxon>
        <taxon>Rhabditina</taxon>
        <taxon>Rhabditomorpha</taxon>
        <taxon>Strongyloidea</taxon>
        <taxon>Metastrongylidae</taxon>
        <taxon>Dictyocaulus</taxon>
    </lineage>
</organism>
<dbReference type="GO" id="GO:0072686">
    <property type="term" value="C:mitotic spindle"/>
    <property type="evidence" value="ECO:0007669"/>
    <property type="project" value="TreeGrafter"/>
</dbReference>
<dbReference type="SMART" id="SM01349">
    <property type="entry name" value="TOG"/>
    <property type="match status" value="1"/>
</dbReference>
<dbReference type="GO" id="GO:0005881">
    <property type="term" value="C:cytoplasmic microtubule"/>
    <property type="evidence" value="ECO:0007669"/>
    <property type="project" value="TreeGrafter"/>
</dbReference>
<name>A0A0D8YAK2_DICVI</name>
<proteinExistence type="predicted"/>
<dbReference type="GO" id="GO:0045180">
    <property type="term" value="C:basal cortex"/>
    <property type="evidence" value="ECO:0007669"/>
    <property type="project" value="TreeGrafter"/>
</dbReference>
<dbReference type="GO" id="GO:0005815">
    <property type="term" value="C:microtubule organizing center"/>
    <property type="evidence" value="ECO:0007669"/>
    <property type="project" value="TreeGrafter"/>
</dbReference>
<dbReference type="GO" id="GO:0008017">
    <property type="term" value="F:microtubule binding"/>
    <property type="evidence" value="ECO:0007669"/>
    <property type="project" value="TreeGrafter"/>
</dbReference>
<dbReference type="GO" id="GO:0040001">
    <property type="term" value="P:establishment of mitotic spindle localization"/>
    <property type="evidence" value="ECO:0007669"/>
    <property type="project" value="TreeGrafter"/>
</dbReference>
<reference evidence="3" key="2">
    <citation type="journal article" date="2016" name="Sci. Rep.">
        <title>Dictyocaulus viviparus genome, variome and transcriptome elucidate lungworm biology and support future intervention.</title>
        <authorList>
            <person name="McNulty S.N."/>
            <person name="Strube C."/>
            <person name="Rosa B.A."/>
            <person name="Martin J.C."/>
            <person name="Tyagi R."/>
            <person name="Choi Y.J."/>
            <person name="Wang Q."/>
            <person name="Hallsworth Pepin K."/>
            <person name="Zhang X."/>
            <person name="Ozersky P."/>
            <person name="Wilson R.K."/>
            <person name="Sternberg P.W."/>
            <person name="Gasser R.B."/>
            <person name="Mitreva M."/>
        </authorList>
    </citation>
    <scope>NUCLEOTIDE SEQUENCE [LARGE SCALE GENOMIC DNA]</scope>
    <source>
        <strain evidence="3">HannoverDv2000</strain>
    </source>
</reference>
<sequence length="342" mass="37878">MSSHMGDFIDSRAGLMGHRATSVSLSASPANSSVLNGSFSKMPVTNDVDLNLSNIGELESTMYLKDDAQLQNKFIATLLKELSTLDPQRRNEQNHALQLLQQMVSEGSLTTWEENFSTLILHIFSVLAENDVTLKRNALKLLTKICVAQAVSFYDLAEMTLFKVLDSISEEENQQVMNVADECLKTLATHFPLHVVIRATKPIIAQEDDPRVGPALKMLTRLIESLDADELTSRLPEIAPGIVNCYSNPQSSVRKSTVFCLVAIVNKLGREPVNPYLTSLPNSKCYSNPQSSVRKSTVFCLVAIVNKLGREPVNPYLTSLPNSKIHLLDVYIQRAQTSSTHF</sequence>
<accession>A0A0D8YAK2</accession>
<dbReference type="PANTHER" id="PTHR21567">
    <property type="entry name" value="CLASP"/>
    <property type="match status" value="1"/>
</dbReference>